<feature type="non-terminal residue" evidence="2">
    <location>
        <position position="217"/>
    </location>
</feature>
<dbReference type="OrthoDB" id="2260786at2759"/>
<dbReference type="EMBL" id="LN726352">
    <property type="protein sequence ID" value="CEP11498.1"/>
    <property type="molecule type" value="Genomic_DNA"/>
</dbReference>
<dbReference type="GO" id="GO:0005524">
    <property type="term" value="F:ATP binding"/>
    <property type="evidence" value="ECO:0007669"/>
    <property type="project" value="InterPro"/>
</dbReference>
<evidence type="ECO:0000259" key="1">
    <source>
        <dbReference type="Pfam" id="PF02399"/>
    </source>
</evidence>
<dbReference type="Proteomes" id="UP000054107">
    <property type="component" value="Unassembled WGS sequence"/>
</dbReference>
<keyword evidence="3" id="KW-1185">Reference proteome</keyword>
<reference evidence="2 3" key="1">
    <citation type="submission" date="2014-09" db="EMBL/GenBank/DDBJ databases">
        <authorList>
            <person name="Ellenberger Sabrina"/>
        </authorList>
    </citation>
    <scope>NUCLEOTIDE SEQUENCE [LARGE SCALE GENOMIC DNA]</scope>
    <source>
        <strain evidence="2 3">CBS 412.66</strain>
    </source>
</reference>
<proteinExistence type="predicted"/>
<accession>A0A0B7N7V2</accession>
<protein>
    <recommendedName>
        <fullName evidence="1">Replication origin-binding protein domain-containing protein</fullName>
    </recommendedName>
</protein>
<dbReference type="SUPFAM" id="SSF52540">
    <property type="entry name" value="P-loop containing nucleoside triphosphate hydrolases"/>
    <property type="match status" value="1"/>
</dbReference>
<feature type="domain" description="Replication origin-binding protein" evidence="1">
    <location>
        <begin position="66"/>
        <end position="212"/>
    </location>
</feature>
<gene>
    <name evidence="2" type="primary">PARPA_05349.1 scaffold 17722</name>
</gene>
<dbReference type="GO" id="GO:0006260">
    <property type="term" value="P:DNA replication"/>
    <property type="evidence" value="ECO:0007669"/>
    <property type="project" value="InterPro"/>
</dbReference>
<evidence type="ECO:0000313" key="3">
    <source>
        <dbReference type="Proteomes" id="UP000054107"/>
    </source>
</evidence>
<evidence type="ECO:0000313" key="2">
    <source>
        <dbReference type="EMBL" id="CEP11498.1"/>
    </source>
</evidence>
<sequence>IGTCSAKSFASKTGEKAIYCFNCGATVFILECGDQYGLHPLEDEVIRTTNRKLNWNGADDINLEMCRRVVFLDAPMGTGKTHLAKQFISNLDPSVNVLSITFRVSLAKYLAGQFQMSCYLDDGIWDADSIDARQRLVICLDSILKLREEEEYSVIIIDEATFVQYHLVAGTIPSNGITPILNKLKYLLQNADKIIFMQHRIPEATIHFYCNLMNCDP</sequence>
<dbReference type="GO" id="GO:0003688">
    <property type="term" value="F:DNA replication origin binding"/>
    <property type="evidence" value="ECO:0007669"/>
    <property type="project" value="InterPro"/>
</dbReference>
<organism evidence="2 3">
    <name type="scientific">Parasitella parasitica</name>
    <dbReference type="NCBI Taxonomy" id="35722"/>
    <lineage>
        <taxon>Eukaryota</taxon>
        <taxon>Fungi</taxon>
        <taxon>Fungi incertae sedis</taxon>
        <taxon>Mucoromycota</taxon>
        <taxon>Mucoromycotina</taxon>
        <taxon>Mucoromycetes</taxon>
        <taxon>Mucorales</taxon>
        <taxon>Mucorineae</taxon>
        <taxon>Mucoraceae</taxon>
        <taxon>Parasitella</taxon>
    </lineage>
</organism>
<name>A0A0B7N7V2_9FUNG</name>
<feature type="non-terminal residue" evidence="2">
    <location>
        <position position="1"/>
    </location>
</feature>
<dbReference type="InterPro" id="IPR003450">
    <property type="entry name" value="Replication_origin-bd"/>
</dbReference>
<dbReference type="Gene3D" id="3.40.50.300">
    <property type="entry name" value="P-loop containing nucleotide triphosphate hydrolases"/>
    <property type="match status" value="1"/>
</dbReference>
<dbReference type="InterPro" id="IPR027417">
    <property type="entry name" value="P-loop_NTPase"/>
</dbReference>
<dbReference type="Pfam" id="PF02399">
    <property type="entry name" value="Herpes_ori_bp"/>
    <property type="match status" value="1"/>
</dbReference>
<dbReference type="AlphaFoldDB" id="A0A0B7N7V2"/>